<evidence type="ECO:0000313" key="4">
    <source>
        <dbReference type="EMBL" id="MFE8702115.1"/>
    </source>
</evidence>
<dbReference type="Gene3D" id="1.10.260.40">
    <property type="entry name" value="lambda repressor-like DNA-binding domains"/>
    <property type="match status" value="1"/>
</dbReference>
<dbReference type="RefSeq" id="WP_389362079.1">
    <property type="nucleotide sequence ID" value="NZ_JBIACK010000008.1"/>
</dbReference>
<dbReference type="InterPro" id="IPR050807">
    <property type="entry name" value="TransReg_Diox_bact_type"/>
</dbReference>
<keyword evidence="1" id="KW-0238">DNA-binding</keyword>
<protein>
    <submittedName>
        <fullName evidence="4">Helix-turn-helix domain-containing protein</fullName>
    </submittedName>
</protein>
<dbReference type="Proteomes" id="UP001601059">
    <property type="component" value="Unassembled WGS sequence"/>
</dbReference>
<dbReference type="PROSITE" id="PS51500">
    <property type="entry name" value="SIN"/>
    <property type="match status" value="1"/>
</dbReference>
<dbReference type="InterPro" id="IPR001387">
    <property type="entry name" value="Cro/C1-type_HTH"/>
</dbReference>
<proteinExistence type="predicted"/>
<evidence type="ECO:0000256" key="1">
    <source>
        <dbReference type="ARBA" id="ARBA00023125"/>
    </source>
</evidence>
<reference evidence="4 5" key="1">
    <citation type="submission" date="2024-08" db="EMBL/GenBank/DDBJ databases">
        <title>Two novel Cytobacillus novel species.</title>
        <authorList>
            <person name="Liu G."/>
        </authorList>
    </citation>
    <scope>NUCLEOTIDE SEQUENCE [LARGE SCALE GENOMIC DNA]</scope>
    <source>
        <strain evidence="4 5">FJAT-54145</strain>
    </source>
</reference>
<dbReference type="SUPFAM" id="SSF47413">
    <property type="entry name" value="lambda repressor-like DNA-binding domains"/>
    <property type="match status" value="1"/>
</dbReference>
<dbReference type="PROSITE" id="PS50943">
    <property type="entry name" value="HTH_CROC1"/>
    <property type="match status" value="1"/>
</dbReference>
<dbReference type="SUPFAM" id="SSF47406">
    <property type="entry name" value="SinR repressor dimerisation domain-like"/>
    <property type="match status" value="1"/>
</dbReference>
<dbReference type="Pfam" id="PF08671">
    <property type="entry name" value="SinI"/>
    <property type="match status" value="1"/>
</dbReference>
<organism evidence="4 5">
    <name type="scientific">Cytobacillus spartinae</name>
    <dbReference type="NCBI Taxonomy" id="3299023"/>
    <lineage>
        <taxon>Bacteria</taxon>
        <taxon>Bacillati</taxon>
        <taxon>Bacillota</taxon>
        <taxon>Bacilli</taxon>
        <taxon>Bacillales</taxon>
        <taxon>Bacillaceae</taxon>
        <taxon>Cytobacillus</taxon>
    </lineage>
</organism>
<dbReference type="Pfam" id="PF01381">
    <property type="entry name" value="HTH_3"/>
    <property type="match status" value="1"/>
</dbReference>
<dbReference type="EMBL" id="JBIACK010000008">
    <property type="protein sequence ID" value="MFE8702115.1"/>
    <property type="molecule type" value="Genomic_DNA"/>
</dbReference>
<dbReference type="InterPro" id="IPR036281">
    <property type="entry name" value="SinR/SinI_dimer_dom_sf"/>
</dbReference>
<dbReference type="SMART" id="SM00530">
    <property type="entry name" value="HTH_XRE"/>
    <property type="match status" value="1"/>
</dbReference>
<dbReference type="InterPro" id="IPR010981">
    <property type="entry name" value="SinR/SinI_dimer_dom"/>
</dbReference>
<evidence type="ECO:0000259" key="3">
    <source>
        <dbReference type="PROSITE" id="PS51500"/>
    </source>
</evidence>
<feature type="domain" description="Sin" evidence="3">
    <location>
        <begin position="64"/>
        <end position="102"/>
    </location>
</feature>
<feature type="domain" description="HTH cro/C1-type" evidence="2">
    <location>
        <begin position="6"/>
        <end position="61"/>
    </location>
</feature>
<evidence type="ECO:0000259" key="2">
    <source>
        <dbReference type="PROSITE" id="PS50943"/>
    </source>
</evidence>
<evidence type="ECO:0000313" key="5">
    <source>
        <dbReference type="Proteomes" id="UP001601059"/>
    </source>
</evidence>
<dbReference type="InterPro" id="IPR010982">
    <property type="entry name" value="Lambda_DNA-bd_dom_sf"/>
</dbReference>
<dbReference type="CDD" id="cd00093">
    <property type="entry name" value="HTH_XRE"/>
    <property type="match status" value="1"/>
</dbReference>
<dbReference type="PANTHER" id="PTHR46797:SF13">
    <property type="entry name" value="HTH-TYPE TRANSCRIPTIONAL REGULATOR SINR"/>
    <property type="match status" value="1"/>
</dbReference>
<comment type="caution">
    <text evidence="4">The sequence shown here is derived from an EMBL/GenBank/DDBJ whole genome shotgun (WGS) entry which is preliminary data.</text>
</comment>
<sequence>MVGERIKELRLKKGYSITELARIAGVSKSYLSYIERDVQKNPSLQFLSKIASTLETSIEYLLGEEKSEIEKKLDDEWLTLIKKAIDSGISKDEFKSYLDFSKFKKWQKRPEMKKTKGDS</sequence>
<dbReference type="PANTHER" id="PTHR46797">
    <property type="entry name" value="HTH-TYPE TRANSCRIPTIONAL REGULATOR"/>
    <property type="match status" value="1"/>
</dbReference>
<name>A0ABW6KCY1_9BACI</name>
<accession>A0ABW6KCY1</accession>
<keyword evidence="5" id="KW-1185">Reference proteome</keyword>
<gene>
    <name evidence="4" type="ORF">ACFYKX_16070</name>
</gene>